<feature type="compositionally biased region" description="Acidic residues" evidence="6">
    <location>
        <begin position="19"/>
        <end position="31"/>
    </location>
</feature>
<feature type="domain" description="C3H1-type" evidence="7">
    <location>
        <begin position="136"/>
        <end position="163"/>
    </location>
</feature>
<keyword evidence="3 4" id="KW-0862">Zinc</keyword>
<dbReference type="GO" id="GO:0071011">
    <property type="term" value="C:precatalytic spliceosome"/>
    <property type="evidence" value="ECO:0007669"/>
    <property type="project" value="TreeGrafter"/>
</dbReference>
<evidence type="ECO:0000256" key="3">
    <source>
        <dbReference type="ARBA" id="ARBA00022833"/>
    </source>
</evidence>
<feature type="region of interest" description="Disordered" evidence="6">
    <location>
        <begin position="226"/>
        <end position="248"/>
    </location>
</feature>
<dbReference type="PROSITE" id="PS50103">
    <property type="entry name" value="ZF_C3H1"/>
    <property type="match status" value="1"/>
</dbReference>
<feature type="region of interest" description="Disordered" evidence="6">
    <location>
        <begin position="1"/>
        <end position="140"/>
    </location>
</feature>
<dbReference type="InterPro" id="IPR036855">
    <property type="entry name" value="Znf_CCCH_sf"/>
</dbReference>
<evidence type="ECO:0000256" key="6">
    <source>
        <dbReference type="SAM" id="MobiDB-lite"/>
    </source>
</evidence>
<evidence type="ECO:0000256" key="4">
    <source>
        <dbReference type="PROSITE-ProRule" id="PRU00723"/>
    </source>
</evidence>
<dbReference type="EMBL" id="CADEPI010000073">
    <property type="protein sequence ID" value="CAB3372418.1"/>
    <property type="molecule type" value="Genomic_DNA"/>
</dbReference>
<feature type="compositionally biased region" description="Basic and acidic residues" evidence="6">
    <location>
        <begin position="8"/>
        <end position="18"/>
    </location>
</feature>
<feature type="compositionally biased region" description="Low complexity" evidence="6">
    <location>
        <begin position="476"/>
        <end position="492"/>
    </location>
</feature>
<feature type="compositionally biased region" description="Basic and acidic residues" evidence="6">
    <location>
        <begin position="438"/>
        <end position="465"/>
    </location>
</feature>
<dbReference type="SUPFAM" id="SSF90229">
    <property type="entry name" value="CCCH zinc finger"/>
    <property type="match status" value="1"/>
</dbReference>
<evidence type="ECO:0000256" key="2">
    <source>
        <dbReference type="ARBA" id="ARBA00022771"/>
    </source>
</evidence>
<protein>
    <recommendedName>
        <fullName evidence="7">C3H1-type domain-containing protein</fullName>
    </recommendedName>
</protein>
<feature type="compositionally biased region" description="Basic and acidic residues" evidence="6">
    <location>
        <begin position="39"/>
        <end position="57"/>
    </location>
</feature>
<feature type="zinc finger region" description="C3H1-type" evidence="4">
    <location>
        <begin position="136"/>
        <end position="163"/>
    </location>
</feature>
<sequence>MSSGDELSSPREDAKVDQEENPADDSGEVEESNPGKFDPLSKEDLSDVSDLESHDGLQESSSKASPHKTMQDQLETELDFEADEEPAKRSHTEQKSSGRNGVERQAERRAKEAAKDEDNDLEEGECTDGEDARPEEESKPVCRFYNRGQCTWGANCRFVHPGVTDKGNYTMFDMVRPLVPTNGPPGADPFYDRQFPGYGPSDPVDGPPLESAWERGLRHAKEMMKKATRRKETDQDFEEKKMNLGLGQEDLDKENDFYIRQASPLHRFEDEEKYGHSYRRPSREDEYYAQENWKRTQDTSRRQIENLYKERQNREFRESMRGKGERSARRSRDSSSSPGSHQSRGHHSLKYKQKQRKPTKQKADEWSDPWMRQKSPTSKGPWKRSHSSESSYSSSSRSSSGSSSSSDSHYSNHAPAPKKSARDPAYKSSKYEAPVPTKPREPREPPITKRHPPVDDVMKKGFKSDRGRKRHHERSSSVSGSSSDSNSSYSSSSEDERPAKVQRRADTVTKTKAMDALKMSGQKQQIRLTLKENESGAKPEVVSKKRVVEVAPAAAEAKVAVKKSTSRREELLKQLKAVEDAIKRKKSKAT</sequence>
<keyword evidence="2 4" id="KW-0863">Zinc-finger</keyword>
<accession>A0A8S1CWK6</accession>
<reference evidence="8 9" key="1">
    <citation type="submission" date="2020-04" db="EMBL/GenBank/DDBJ databases">
        <authorList>
            <person name="Alioto T."/>
            <person name="Alioto T."/>
            <person name="Gomez Garrido J."/>
        </authorList>
    </citation>
    <scope>NUCLEOTIDE SEQUENCE [LARGE SCALE GENOMIC DNA]</scope>
</reference>
<feature type="compositionally biased region" description="Basic and acidic residues" evidence="6">
    <location>
        <begin position="226"/>
        <end position="242"/>
    </location>
</feature>
<keyword evidence="5" id="KW-0175">Coiled coil</keyword>
<proteinExistence type="predicted"/>
<name>A0A8S1CWK6_9INSE</name>
<feature type="compositionally biased region" description="Basic and acidic residues" evidence="6">
    <location>
        <begin position="130"/>
        <end position="140"/>
    </location>
</feature>
<dbReference type="Proteomes" id="UP000494165">
    <property type="component" value="Unassembled WGS sequence"/>
</dbReference>
<keyword evidence="9" id="KW-1185">Reference proteome</keyword>
<dbReference type="PANTHER" id="PTHR46582:SF1">
    <property type="entry name" value="ZINC FINGER CCCH DOMAIN-CONTAINING PROTEIN 18"/>
    <property type="match status" value="1"/>
</dbReference>
<dbReference type="InterPro" id="IPR041367">
    <property type="entry name" value="Znf-CCCH_4"/>
</dbReference>
<feature type="compositionally biased region" description="Low complexity" evidence="6">
    <location>
        <begin position="388"/>
        <end position="411"/>
    </location>
</feature>
<dbReference type="OrthoDB" id="10072532at2759"/>
<dbReference type="InterPro" id="IPR000571">
    <property type="entry name" value="Znf_CCCH"/>
</dbReference>
<evidence type="ECO:0000313" key="8">
    <source>
        <dbReference type="EMBL" id="CAB3372418.1"/>
    </source>
</evidence>
<feature type="compositionally biased region" description="Basic and acidic residues" evidence="6">
    <location>
        <begin position="85"/>
        <end position="116"/>
    </location>
</feature>
<dbReference type="Gene3D" id="4.10.1000.10">
    <property type="entry name" value="Zinc finger, CCCH-type"/>
    <property type="match status" value="1"/>
</dbReference>
<dbReference type="SMART" id="SM00356">
    <property type="entry name" value="ZnF_C3H1"/>
    <property type="match status" value="1"/>
</dbReference>
<feature type="region of interest" description="Disordered" evidence="6">
    <location>
        <begin position="270"/>
        <end position="508"/>
    </location>
</feature>
<evidence type="ECO:0000256" key="5">
    <source>
        <dbReference type="SAM" id="Coils"/>
    </source>
</evidence>
<feature type="compositionally biased region" description="Acidic residues" evidence="6">
    <location>
        <begin position="117"/>
        <end position="129"/>
    </location>
</feature>
<evidence type="ECO:0000256" key="1">
    <source>
        <dbReference type="ARBA" id="ARBA00022723"/>
    </source>
</evidence>
<evidence type="ECO:0000259" key="7">
    <source>
        <dbReference type="PROSITE" id="PS50103"/>
    </source>
</evidence>
<dbReference type="GO" id="GO:0003723">
    <property type="term" value="F:RNA binding"/>
    <property type="evidence" value="ECO:0007669"/>
    <property type="project" value="TreeGrafter"/>
</dbReference>
<dbReference type="AlphaFoldDB" id="A0A8S1CWK6"/>
<feature type="compositionally biased region" description="Basic residues" evidence="6">
    <location>
        <begin position="343"/>
        <end position="360"/>
    </location>
</feature>
<dbReference type="InterPro" id="IPR052647">
    <property type="entry name" value="Zinc_finger_CCCH-type"/>
</dbReference>
<organism evidence="8 9">
    <name type="scientific">Cloeon dipterum</name>
    <dbReference type="NCBI Taxonomy" id="197152"/>
    <lineage>
        <taxon>Eukaryota</taxon>
        <taxon>Metazoa</taxon>
        <taxon>Ecdysozoa</taxon>
        <taxon>Arthropoda</taxon>
        <taxon>Hexapoda</taxon>
        <taxon>Insecta</taxon>
        <taxon>Pterygota</taxon>
        <taxon>Palaeoptera</taxon>
        <taxon>Ephemeroptera</taxon>
        <taxon>Pisciforma</taxon>
        <taxon>Baetidae</taxon>
        <taxon>Cloeon</taxon>
    </lineage>
</organism>
<evidence type="ECO:0000313" key="9">
    <source>
        <dbReference type="Proteomes" id="UP000494165"/>
    </source>
</evidence>
<dbReference type="PANTHER" id="PTHR46582">
    <property type="entry name" value="ZINC FINGER CCCH DOMAIN-CONTAINING PROTEIN 18"/>
    <property type="match status" value="1"/>
</dbReference>
<dbReference type="GO" id="GO:0008270">
    <property type="term" value="F:zinc ion binding"/>
    <property type="evidence" value="ECO:0007669"/>
    <property type="project" value="UniProtKB-KW"/>
</dbReference>
<keyword evidence="1 4" id="KW-0479">Metal-binding</keyword>
<feature type="compositionally biased region" description="Acidic residues" evidence="6">
    <location>
        <begin position="74"/>
        <end position="84"/>
    </location>
</feature>
<feature type="compositionally biased region" description="Basic and acidic residues" evidence="6">
    <location>
        <begin position="494"/>
        <end position="508"/>
    </location>
</feature>
<feature type="compositionally biased region" description="Basic and acidic residues" evidence="6">
    <location>
        <begin position="270"/>
        <end position="333"/>
    </location>
</feature>
<feature type="coiled-coil region" evidence="5">
    <location>
        <begin position="561"/>
        <end position="588"/>
    </location>
</feature>
<gene>
    <name evidence="8" type="ORF">CLODIP_2_CD12810</name>
</gene>
<comment type="caution">
    <text evidence="8">The sequence shown here is derived from an EMBL/GenBank/DDBJ whole genome shotgun (WGS) entry which is preliminary data.</text>
</comment>
<dbReference type="Pfam" id="PF18044">
    <property type="entry name" value="zf-CCCH_4"/>
    <property type="match status" value="1"/>
</dbReference>